<evidence type="ECO:0000313" key="3">
    <source>
        <dbReference type="Proteomes" id="UP000314294"/>
    </source>
</evidence>
<evidence type="ECO:0000313" key="2">
    <source>
        <dbReference type="EMBL" id="TNN38742.1"/>
    </source>
</evidence>
<keyword evidence="1" id="KW-1133">Transmembrane helix</keyword>
<keyword evidence="1" id="KW-0812">Transmembrane</keyword>
<keyword evidence="3" id="KW-1185">Reference proteome</keyword>
<name>A0A4Z2FEB0_9TELE</name>
<proteinExistence type="predicted"/>
<reference evidence="2 3" key="1">
    <citation type="submission" date="2019-03" db="EMBL/GenBank/DDBJ databases">
        <title>First draft genome of Liparis tanakae, snailfish: a comprehensive survey of snailfish specific genes.</title>
        <authorList>
            <person name="Kim W."/>
            <person name="Song I."/>
            <person name="Jeong J.-H."/>
            <person name="Kim D."/>
            <person name="Kim S."/>
            <person name="Ryu S."/>
            <person name="Song J.Y."/>
            <person name="Lee S.K."/>
        </authorList>
    </citation>
    <scope>NUCLEOTIDE SEQUENCE [LARGE SCALE GENOMIC DNA]</scope>
    <source>
        <tissue evidence="2">Muscle</tissue>
    </source>
</reference>
<dbReference type="Proteomes" id="UP000314294">
    <property type="component" value="Unassembled WGS sequence"/>
</dbReference>
<feature type="transmembrane region" description="Helical" evidence="1">
    <location>
        <begin position="65"/>
        <end position="83"/>
    </location>
</feature>
<dbReference type="EMBL" id="SRLO01001343">
    <property type="protein sequence ID" value="TNN38742.1"/>
    <property type="molecule type" value="Genomic_DNA"/>
</dbReference>
<sequence length="132" mass="15269">MTSSDTEERSFPPSPYRTAENKQQHFYYPDPMVLVLLFYPDHMVLVLLFYPDPMVLVLLFYPDHMVLVLLVYPDPMVLVLLAYPDHVLADPHQLVVQLRIHHLHLLQLEDPLVAALSQLTLVLLQTLDDLQG</sequence>
<gene>
    <name evidence="2" type="ORF">EYF80_051098</name>
</gene>
<dbReference type="AlphaFoldDB" id="A0A4Z2FEB0"/>
<feature type="transmembrane region" description="Helical" evidence="1">
    <location>
        <begin position="32"/>
        <end position="50"/>
    </location>
</feature>
<protein>
    <submittedName>
        <fullName evidence="2">Uncharacterized protein</fullName>
    </submittedName>
</protein>
<accession>A0A4Z2FEB0</accession>
<keyword evidence="1" id="KW-0472">Membrane</keyword>
<evidence type="ECO:0000256" key="1">
    <source>
        <dbReference type="SAM" id="Phobius"/>
    </source>
</evidence>
<organism evidence="2 3">
    <name type="scientific">Liparis tanakae</name>
    <name type="common">Tanaka's snailfish</name>
    <dbReference type="NCBI Taxonomy" id="230148"/>
    <lineage>
        <taxon>Eukaryota</taxon>
        <taxon>Metazoa</taxon>
        <taxon>Chordata</taxon>
        <taxon>Craniata</taxon>
        <taxon>Vertebrata</taxon>
        <taxon>Euteleostomi</taxon>
        <taxon>Actinopterygii</taxon>
        <taxon>Neopterygii</taxon>
        <taxon>Teleostei</taxon>
        <taxon>Neoteleostei</taxon>
        <taxon>Acanthomorphata</taxon>
        <taxon>Eupercaria</taxon>
        <taxon>Perciformes</taxon>
        <taxon>Cottioidei</taxon>
        <taxon>Cottales</taxon>
        <taxon>Liparidae</taxon>
        <taxon>Liparis</taxon>
    </lineage>
</organism>
<comment type="caution">
    <text evidence="2">The sequence shown here is derived from an EMBL/GenBank/DDBJ whole genome shotgun (WGS) entry which is preliminary data.</text>
</comment>